<organism evidence="1 2">
    <name type="scientific">Cetraspora pellucida</name>
    <dbReference type="NCBI Taxonomy" id="1433469"/>
    <lineage>
        <taxon>Eukaryota</taxon>
        <taxon>Fungi</taxon>
        <taxon>Fungi incertae sedis</taxon>
        <taxon>Mucoromycota</taxon>
        <taxon>Glomeromycotina</taxon>
        <taxon>Glomeromycetes</taxon>
        <taxon>Diversisporales</taxon>
        <taxon>Gigasporaceae</taxon>
        <taxon>Cetraspora</taxon>
    </lineage>
</organism>
<dbReference type="EMBL" id="CAJVQA010022048">
    <property type="protein sequence ID" value="CAG8771834.1"/>
    <property type="molecule type" value="Genomic_DNA"/>
</dbReference>
<evidence type="ECO:0000313" key="2">
    <source>
        <dbReference type="Proteomes" id="UP000789759"/>
    </source>
</evidence>
<proteinExistence type="predicted"/>
<keyword evidence="2" id="KW-1185">Reference proteome</keyword>
<protein>
    <submittedName>
        <fullName evidence="1">2229_t:CDS:1</fullName>
    </submittedName>
</protein>
<dbReference type="Proteomes" id="UP000789759">
    <property type="component" value="Unassembled WGS sequence"/>
</dbReference>
<name>A0A9N9JA52_9GLOM</name>
<comment type="caution">
    <text evidence="1">The sequence shown here is derived from an EMBL/GenBank/DDBJ whole genome shotgun (WGS) entry which is preliminary data.</text>
</comment>
<reference evidence="1" key="1">
    <citation type="submission" date="2021-06" db="EMBL/GenBank/DDBJ databases">
        <authorList>
            <person name="Kallberg Y."/>
            <person name="Tangrot J."/>
            <person name="Rosling A."/>
        </authorList>
    </citation>
    <scope>NUCLEOTIDE SEQUENCE</scope>
    <source>
        <strain evidence="1">FL966</strain>
    </source>
</reference>
<dbReference type="AlphaFoldDB" id="A0A9N9JA52"/>
<dbReference type="OrthoDB" id="2444491at2759"/>
<accession>A0A9N9JA52</accession>
<gene>
    <name evidence="1" type="ORF">CPELLU_LOCUS15918</name>
</gene>
<evidence type="ECO:0000313" key="1">
    <source>
        <dbReference type="EMBL" id="CAG8771834.1"/>
    </source>
</evidence>
<sequence length="95" mass="10808">MYDLQEHGFDEVSGSVALNSSQWPEIDNSKFYLQLELNWHITNIDVSVELLFNHSGCKTAAQCLQDNDISKQAIIKHIGYKSVQGIHAYKQVNKN</sequence>